<name>W9GYR8_9PROT</name>
<dbReference type="GO" id="GO:0043200">
    <property type="term" value="P:response to amino acid"/>
    <property type="evidence" value="ECO:0007669"/>
    <property type="project" value="TreeGrafter"/>
</dbReference>
<evidence type="ECO:0000256" key="2">
    <source>
        <dbReference type="ARBA" id="ARBA00023125"/>
    </source>
</evidence>
<dbReference type="PANTHER" id="PTHR30154">
    <property type="entry name" value="LEUCINE-RESPONSIVE REGULATORY PROTEIN"/>
    <property type="match status" value="1"/>
</dbReference>
<keyword evidence="6" id="KW-1185">Reference proteome</keyword>
<dbReference type="SUPFAM" id="SSF46785">
    <property type="entry name" value="Winged helix' DNA-binding domain"/>
    <property type="match status" value="1"/>
</dbReference>
<dbReference type="Pfam" id="PF01037">
    <property type="entry name" value="AsnC_trans_reg"/>
    <property type="match status" value="1"/>
</dbReference>
<dbReference type="SUPFAM" id="SSF54909">
    <property type="entry name" value="Dimeric alpha+beta barrel"/>
    <property type="match status" value="1"/>
</dbReference>
<dbReference type="PATRIC" id="fig|1385369.3.peg.3812"/>
<evidence type="ECO:0000313" key="5">
    <source>
        <dbReference type="EMBL" id="EWY38969.1"/>
    </source>
</evidence>
<evidence type="ECO:0000259" key="4">
    <source>
        <dbReference type="PROSITE" id="PS50956"/>
    </source>
</evidence>
<dbReference type="AlphaFoldDB" id="W9GYR8"/>
<dbReference type="InterPro" id="IPR011008">
    <property type="entry name" value="Dimeric_a/b-barrel"/>
</dbReference>
<dbReference type="Gene3D" id="3.30.70.920">
    <property type="match status" value="1"/>
</dbReference>
<dbReference type="PROSITE" id="PS50956">
    <property type="entry name" value="HTH_ASNC_2"/>
    <property type="match status" value="1"/>
</dbReference>
<organism evidence="5 6">
    <name type="scientific">Skermanella stibiiresistens SB22</name>
    <dbReference type="NCBI Taxonomy" id="1385369"/>
    <lineage>
        <taxon>Bacteria</taxon>
        <taxon>Pseudomonadati</taxon>
        <taxon>Pseudomonadota</taxon>
        <taxon>Alphaproteobacteria</taxon>
        <taxon>Rhodospirillales</taxon>
        <taxon>Azospirillaceae</taxon>
        <taxon>Skermanella</taxon>
    </lineage>
</organism>
<dbReference type="EMBL" id="AVFL01000014">
    <property type="protein sequence ID" value="EWY38969.1"/>
    <property type="molecule type" value="Genomic_DNA"/>
</dbReference>
<feature type="domain" description="HTH asnC-type" evidence="4">
    <location>
        <begin position="10"/>
        <end position="72"/>
    </location>
</feature>
<evidence type="ECO:0000313" key="6">
    <source>
        <dbReference type="Proteomes" id="UP000019486"/>
    </source>
</evidence>
<dbReference type="GO" id="GO:0005829">
    <property type="term" value="C:cytosol"/>
    <property type="evidence" value="ECO:0007669"/>
    <property type="project" value="TreeGrafter"/>
</dbReference>
<dbReference type="OrthoDB" id="9809462at2"/>
<dbReference type="InterPro" id="IPR000485">
    <property type="entry name" value="AsnC-type_HTH_dom"/>
</dbReference>
<keyword evidence="2" id="KW-0238">DNA-binding</keyword>
<dbReference type="PRINTS" id="PR00033">
    <property type="entry name" value="HTHASNC"/>
</dbReference>
<evidence type="ECO:0000256" key="1">
    <source>
        <dbReference type="ARBA" id="ARBA00023015"/>
    </source>
</evidence>
<dbReference type="PANTHER" id="PTHR30154:SF53">
    <property type="entry name" value="HTH-TYPE TRANSCRIPTIONAL REGULATOR LRPC"/>
    <property type="match status" value="1"/>
</dbReference>
<sequence>MAERQHTLSLDATDQRLIELLRDNARLPTATLARHLDVSRGTVQNRIDRLIRDKVLLGFTVRLRGDAQSGMVRAITSLEVRSSDHKTVVGALKRIPEVTRVHSTNGRWDLVAEINTADLVTLDRVLGEIRSNRAISHSETSILLAEVA</sequence>
<dbReference type="Proteomes" id="UP000019486">
    <property type="component" value="Unassembled WGS sequence"/>
</dbReference>
<comment type="caution">
    <text evidence="5">The sequence shown here is derived from an EMBL/GenBank/DDBJ whole genome shotgun (WGS) entry which is preliminary data.</text>
</comment>
<dbReference type="SMART" id="SM00344">
    <property type="entry name" value="HTH_ASNC"/>
    <property type="match status" value="1"/>
</dbReference>
<accession>W9GYR8</accession>
<gene>
    <name evidence="5" type="ORF">N825_08185</name>
</gene>
<dbReference type="InterPro" id="IPR019887">
    <property type="entry name" value="Tscrpt_reg_AsnC/Lrp_C"/>
</dbReference>
<proteinExistence type="predicted"/>
<dbReference type="RefSeq" id="WP_037455353.1">
    <property type="nucleotide sequence ID" value="NZ_AVFL01000014.1"/>
</dbReference>
<dbReference type="Gene3D" id="1.10.10.10">
    <property type="entry name" value="Winged helix-like DNA-binding domain superfamily/Winged helix DNA-binding domain"/>
    <property type="match status" value="1"/>
</dbReference>
<dbReference type="InterPro" id="IPR019888">
    <property type="entry name" value="Tscrpt_reg_AsnC-like"/>
</dbReference>
<evidence type="ECO:0000256" key="3">
    <source>
        <dbReference type="ARBA" id="ARBA00023163"/>
    </source>
</evidence>
<dbReference type="Pfam" id="PF13404">
    <property type="entry name" value="HTH_AsnC-type"/>
    <property type="match status" value="1"/>
</dbReference>
<keyword evidence="3" id="KW-0804">Transcription</keyword>
<dbReference type="InterPro" id="IPR036390">
    <property type="entry name" value="WH_DNA-bd_sf"/>
</dbReference>
<dbReference type="STRING" id="1385369.N825_08185"/>
<dbReference type="InterPro" id="IPR036388">
    <property type="entry name" value="WH-like_DNA-bd_sf"/>
</dbReference>
<keyword evidence="1" id="KW-0805">Transcription regulation</keyword>
<reference evidence="5 6" key="1">
    <citation type="submission" date="2013-08" db="EMBL/GenBank/DDBJ databases">
        <title>The genome sequence of Skermanella stibiiresistens.</title>
        <authorList>
            <person name="Zhu W."/>
            <person name="Wang G."/>
        </authorList>
    </citation>
    <scope>NUCLEOTIDE SEQUENCE [LARGE SCALE GENOMIC DNA]</scope>
    <source>
        <strain evidence="5 6">SB22</strain>
    </source>
</reference>
<dbReference type="GO" id="GO:0043565">
    <property type="term" value="F:sequence-specific DNA binding"/>
    <property type="evidence" value="ECO:0007669"/>
    <property type="project" value="InterPro"/>
</dbReference>
<protein>
    <submittedName>
        <fullName evidence="5">AsnC family transcriptional regulator</fullName>
    </submittedName>
</protein>